<evidence type="ECO:0000313" key="4">
    <source>
        <dbReference type="Proteomes" id="UP000280726"/>
    </source>
</evidence>
<evidence type="ECO:0008006" key="5">
    <source>
        <dbReference type="Google" id="ProtNLM"/>
    </source>
</evidence>
<evidence type="ECO:0000256" key="1">
    <source>
        <dbReference type="SAM" id="MobiDB-lite"/>
    </source>
</evidence>
<dbReference type="AlphaFoldDB" id="A0A3N4ZKY5"/>
<comment type="caution">
    <text evidence="3">The sequence shown here is derived from an EMBL/GenBank/DDBJ whole genome shotgun (WGS) entry which is preliminary data.</text>
</comment>
<keyword evidence="2" id="KW-1133">Transmembrane helix</keyword>
<name>A0A3N4ZKY5_9MICO</name>
<keyword evidence="4" id="KW-1185">Reference proteome</keyword>
<reference evidence="3 4" key="1">
    <citation type="submission" date="2018-11" db="EMBL/GenBank/DDBJ databases">
        <title>Sequencing the genomes of 1000 actinobacteria strains.</title>
        <authorList>
            <person name="Klenk H.-P."/>
        </authorList>
    </citation>
    <scope>NUCLEOTIDE SEQUENCE [LARGE SCALE GENOMIC DNA]</scope>
    <source>
        <strain evidence="3 4">DSM 14418</strain>
    </source>
</reference>
<evidence type="ECO:0000256" key="2">
    <source>
        <dbReference type="SAM" id="Phobius"/>
    </source>
</evidence>
<keyword evidence="2" id="KW-0812">Transmembrane</keyword>
<keyword evidence="2" id="KW-0472">Membrane</keyword>
<feature type="region of interest" description="Disordered" evidence="1">
    <location>
        <begin position="67"/>
        <end position="106"/>
    </location>
</feature>
<feature type="transmembrane region" description="Helical" evidence="2">
    <location>
        <begin position="20"/>
        <end position="44"/>
    </location>
</feature>
<proteinExistence type="predicted"/>
<protein>
    <recommendedName>
        <fullName evidence="5">Septum formation initiator</fullName>
    </recommendedName>
</protein>
<dbReference type="OrthoDB" id="4829884at2"/>
<organism evidence="3 4">
    <name type="scientific">Georgenia muralis</name>
    <dbReference type="NCBI Taxonomy" id="154117"/>
    <lineage>
        <taxon>Bacteria</taxon>
        <taxon>Bacillati</taxon>
        <taxon>Actinomycetota</taxon>
        <taxon>Actinomycetes</taxon>
        <taxon>Micrococcales</taxon>
        <taxon>Bogoriellaceae</taxon>
        <taxon>Georgenia</taxon>
    </lineage>
</organism>
<feature type="compositionally biased region" description="Low complexity" evidence="1">
    <location>
        <begin position="88"/>
        <end position="106"/>
    </location>
</feature>
<dbReference type="EMBL" id="RKRA01000001">
    <property type="protein sequence ID" value="RPF26342.1"/>
    <property type="molecule type" value="Genomic_DNA"/>
</dbReference>
<gene>
    <name evidence="3" type="ORF">EDD32_0780</name>
</gene>
<dbReference type="Proteomes" id="UP000280726">
    <property type="component" value="Unassembled WGS sequence"/>
</dbReference>
<dbReference type="RefSeq" id="WP_123914771.1">
    <property type="nucleotide sequence ID" value="NZ_RKRA01000001.1"/>
</dbReference>
<accession>A0A3N4ZKY5</accession>
<sequence>MDGTGGAGRRGGNAGGTGRVGGAVMVLAWVLAVALVGLVAWWAVAAVVDPGEGRASVLSPVEVESARAAQEAAAPDPTVGPTPSPTSEPTADPTIEPTEPPTTTGEVARTWDVTGGQVGVVCRGAALELLYATPVEGWTVELGDDDDDLEVEFRTGGSETKLQAVCVDGVPTASVEDDTDED</sequence>
<evidence type="ECO:0000313" key="3">
    <source>
        <dbReference type="EMBL" id="RPF26342.1"/>
    </source>
</evidence>